<name>A0ABW6K8R6_9BACI</name>
<gene>
    <name evidence="1" type="ORF">ACFYKX_07915</name>
</gene>
<dbReference type="RefSeq" id="WP_389359786.1">
    <property type="nucleotide sequence ID" value="NZ_JBIACK010000002.1"/>
</dbReference>
<accession>A0ABW6K8R6</accession>
<dbReference type="EMBL" id="JBIACK010000002">
    <property type="protein sequence ID" value="MFE8700534.1"/>
    <property type="molecule type" value="Genomic_DNA"/>
</dbReference>
<evidence type="ECO:0000313" key="1">
    <source>
        <dbReference type="EMBL" id="MFE8700534.1"/>
    </source>
</evidence>
<reference evidence="1 2" key="1">
    <citation type="submission" date="2024-08" db="EMBL/GenBank/DDBJ databases">
        <title>Two novel Cytobacillus novel species.</title>
        <authorList>
            <person name="Liu G."/>
        </authorList>
    </citation>
    <scope>NUCLEOTIDE SEQUENCE [LARGE SCALE GENOMIC DNA]</scope>
    <source>
        <strain evidence="1 2">FJAT-54145</strain>
    </source>
</reference>
<keyword evidence="2" id="KW-1185">Reference proteome</keyword>
<protein>
    <recommendedName>
        <fullName evidence="3">DUF5348 domain-containing protein</fullName>
    </recommendedName>
</protein>
<comment type="caution">
    <text evidence="1">The sequence shown here is derived from an EMBL/GenBank/DDBJ whole genome shotgun (WGS) entry which is preliminary data.</text>
</comment>
<organism evidence="1 2">
    <name type="scientific">Cytobacillus spartinae</name>
    <dbReference type="NCBI Taxonomy" id="3299023"/>
    <lineage>
        <taxon>Bacteria</taxon>
        <taxon>Bacillati</taxon>
        <taxon>Bacillota</taxon>
        <taxon>Bacilli</taxon>
        <taxon>Bacillales</taxon>
        <taxon>Bacillaceae</taxon>
        <taxon>Cytobacillus</taxon>
    </lineage>
</organism>
<evidence type="ECO:0000313" key="2">
    <source>
        <dbReference type="Proteomes" id="UP001601059"/>
    </source>
</evidence>
<proteinExistence type="predicted"/>
<dbReference type="Proteomes" id="UP001601059">
    <property type="component" value="Unassembled WGS sequence"/>
</dbReference>
<sequence length="62" mass="6931">MSLAHKLNEVFTIGDKLEVLSGAEKLFCEGIFLSVEDEFLVWANEEGDVLFTQLDGVTIKKL</sequence>
<evidence type="ECO:0008006" key="3">
    <source>
        <dbReference type="Google" id="ProtNLM"/>
    </source>
</evidence>